<reference evidence="1 2" key="1">
    <citation type="submission" date="2018-10" db="EMBL/GenBank/DDBJ databases">
        <title>Genomic Encyclopedia of Type Strains, Phase IV (KMG-IV): sequencing the most valuable type-strain genomes for metagenomic binning, comparative biology and taxonomic classification.</title>
        <authorList>
            <person name="Goeker M."/>
        </authorList>
    </citation>
    <scope>NUCLEOTIDE SEQUENCE [LARGE SCALE GENOMIC DNA]</scope>
    <source>
        <strain evidence="1 2">DSM 15521</strain>
    </source>
</reference>
<dbReference type="RefSeq" id="WP_170137374.1">
    <property type="nucleotide sequence ID" value="NZ_RBIE01000002.1"/>
</dbReference>
<dbReference type="InterPro" id="IPR020103">
    <property type="entry name" value="PsdUridine_synth_cat_dom_sf"/>
</dbReference>
<dbReference type="GO" id="GO:0006396">
    <property type="term" value="P:RNA processing"/>
    <property type="evidence" value="ECO:0007669"/>
    <property type="project" value="UniProtKB-ARBA"/>
</dbReference>
<organism evidence="1 2">
    <name type="scientific">Thermovibrio guaymasensis</name>
    <dbReference type="NCBI Taxonomy" id="240167"/>
    <lineage>
        <taxon>Bacteria</taxon>
        <taxon>Pseudomonadati</taxon>
        <taxon>Aquificota</taxon>
        <taxon>Aquificia</taxon>
        <taxon>Desulfurobacteriales</taxon>
        <taxon>Desulfurobacteriaceae</taxon>
        <taxon>Thermovibrio</taxon>
    </lineage>
</organism>
<dbReference type="GO" id="GO:0003723">
    <property type="term" value="F:RNA binding"/>
    <property type="evidence" value="ECO:0007669"/>
    <property type="project" value="InterPro"/>
</dbReference>
<evidence type="ECO:0000313" key="2">
    <source>
        <dbReference type="Proteomes" id="UP000280881"/>
    </source>
</evidence>
<dbReference type="GO" id="GO:0009982">
    <property type="term" value="F:pseudouridine synthase activity"/>
    <property type="evidence" value="ECO:0007669"/>
    <property type="project" value="InterPro"/>
</dbReference>
<dbReference type="EMBL" id="RBIE01000002">
    <property type="protein sequence ID" value="RKQ61835.1"/>
    <property type="molecule type" value="Genomic_DNA"/>
</dbReference>
<evidence type="ECO:0000313" key="1">
    <source>
        <dbReference type="EMBL" id="RKQ61835.1"/>
    </source>
</evidence>
<dbReference type="PANTHER" id="PTHR13326:SF21">
    <property type="entry name" value="PSEUDOURIDYLATE SYNTHASE PUS7L"/>
    <property type="match status" value="1"/>
</dbReference>
<protein>
    <submittedName>
        <fullName evidence="1">TruD family tRNA pseudouridine synthase</fullName>
    </submittedName>
</protein>
<dbReference type="GO" id="GO:0001522">
    <property type="term" value="P:pseudouridine synthesis"/>
    <property type="evidence" value="ECO:0007669"/>
    <property type="project" value="InterPro"/>
</dbReference>
<sequence>MKVKSKPGDFKVFEVLKEKPSKRDGKYRYYTLFKRGIETKEAIGRVAKLSRVSPKEILYGGLKDKNAETTQFIAVRRPLKLKEIKDENLRLCFVGYLDRPPKELIEGNRFEVLVRGVRKVPEERFRVLEDVGIPNYYGEQRFTPVRGGRFFVQELLKGPKCALVSLFAPAGWESSLSRRAKKLFIQGKFKEASSLFRGWRRKVSDFLSRGGSFEEALKLVPKEEIEFQLNVFQSYLFNRLLSDLIKGKTPNLVKFKYKLGYLYYPLESVSVPVELPAFTPKLDLYDSLISQIGVDRKSLFHLSDYFHSFKRKTFVKPKDFEIEEVNKGSYLLKFFLPSGSYATNLLRFLFSAV</sequence>
<dbReference type="InterPro" id="IPR042214">
    <property type="entry name" value="TruD_catalytic"/>
</dbReference>
<dbReference type="SUPFAM" id="SSF55120">
    <property type="entry name" value="Pseudouridine synthase"/>
    <property type="match status" value="1"/>
</dbReference>
<name>A0A420W6X4_9BACT</name>
<dbReference type="InterPro" id="IPR001656">
    <property type="entry name" value="PsdUridine_synth_TruD"/>
</dbReference>
<gene>
    <name evidence="1" type="ORF">C7457_1287</name>
</gene>
<accession>A0A420W6X4</accession>
<dbReference type="PANTHER" id="PTHR13326">
    <property type="entry name" value="TRNA PSEUDOURIDINE SYNTHASE D"/>
    <property type="match status" value="1"/>
</dbReference>
<dbReference type="Proteomes" id="UP000280881">
    <property type="component" value="Unassembled WGS sequence"/>
</dbReference>
<dbReference type="AlphaFoldDB" id="A0A420W6X4"/>
<dbReference type="Pfam" id="PF01142">
    <property type="entry name" value="TruD"/>
    <property type="match status" value="1"/>
</dbReference>
<dbReference type="GO" id="GO:0140098">
    <property type="term" value="F:catalytic activity, acting on RNA"/>
    <property type="evidence" value="ECO:0007669"/>
    <property type="project" value="UniProtKB-ARBA"/>
</dbReference>
<proteinExistence type="predicted"/>
<keyword evidence="2" id="KW-1185">Reference proteome</keyword>
<comment type="caution">
    <text evidence="1">The sequence shown here is derived from an EMBL/GenBank/DDBJ whole genome shotgun (WGS) entry which is preliminary data.</text>
</comment>
<dbReference type="Gene3D" id="3.30.2350.20">
    <property type="entry name" value="TruD, catalytic domain"/>
    <property type="match status" value="2"/>
</dbReference>